<proteinExistence type="predicted"/>
<dbReference type="AlphaFoldDB" id="A0A0L0F0Z4"/>
<gene>
    <name evidence="1" type="ORF">SARC_17679</name>
</gene>
<feature type="non-terminal residue" evidence="1">
    <location>
        <position position="1"/>
    </location>
</feature>
<sequence length="60" mass="7367">IKRIDRTVYRLPIDVYPFTNRTDDDIDITKPIHYIDEDLHVLNTQFGHRWFIYQKGIVYE</sequence>
<dbReference type="RefSeq" id="XP_014143705.1">
    <property type="nucleotide sequence ID" value="XM_014288230.1"/>
</dbReference>
<reference evidence="1 2" key="1">
    <citation type="submission" date="2011-02" db="EMBL/GenBank/DDBJ databases">
        <title>The Genome Sequence of Sphaeroforma arctica JP610.</title>
        <authorList>
            <consortium name="The Broad Institute Genome Sequencing Platform"/>
            <person name="Russ C."/>
            <person name="Cuomo C."/>
            <person name="Young S.K."/>
            <person name="Zeng Q."/>
            <person name="Gargeya S."/>
            <person name="Alvarado L."/>
            <person name="Berlin A."/>
            <person name="Chapman S.B."/>
            <person name="Chen Z."/>
            <person name="Freedman E."/>
            <person name="Gellesch M."/>
            <person name="Goldberg J."/>
            <person name="Griggs A."/>
            <person name="Gujja S."/>
            <person name="Heilman E."/>
            <person name="Heiman D."/>
            <person name="Howarth C."/>
            <person name="Mehta T."/>
            <person name="Neiman D."/>
            <person name="Pearson M."/>
            <person name="Roberts A."/>
            <person name="Saif S."/>
            <person name="Shea T."/>
            <person name="Shenoy N."/>
            <person name="Sisk P."/>
            <person name="Stolte C."/>
            <person name="Sykes S."/>
            <person name="White J."/>
            <person name="Yandava C."/>
            <person name="Burger G."/>
            <person name="Gray M.W."/>
            <person name="Holland P.W.H."/>
            <person name="King N."/>
            <person name="Lang F.B.F."/>
            <person name="Roger A.J."/>
            <person name="Ruiz-Trillo I."/>
            <person name="Haas B."/>
            <person name="Nusbaum C."/>
            <person name="Birren B."/>
        </authorList>
    </citation>
    <scope>NUCLEOTIDE SEQUENCE [LARGE SCALE GENOMIC DNA]</scope>
    <source>
        <strain evidence="1 2">JP610</strain>
    </source>
</reference>
<evidence type="ECO:0000313" key="2">
    <source>
        <dbReference type="Proteomes" id="UP000054560"/>
    </source>
</evidence>
<accession>A0A0L0F0Z4</accession>
<name>A0A0L0F0Z4_9EUKA</name>
<organism evidence="1 2">
    <name type="scientific">Sphaeroforma arctica JP610</name>
    <dbReference type="NCBI Taxonomy" id="667725"/>
    <lineage>
        <taxon>Eukaryota</taxon>
        <taxon>Ichthyosporea</taxon>
        <taxon>Ichthyophonida</taxon>
        <taxon>Sphaeroforma</taxon>
    </lineage>
</organism>
<dbReference type="Proteomes" id="UP000054560">
    <property type="component" value="Unassembled WGS sequence"/>
</dbReference>
<evidence type="ECO:0000313" key="1">
    <source>
        <dbReference type="EMBL" id="KNC69803.1"/>
    </source>
</evidence>
<dbReference type="GeneID" id="25918183"/>
<protein>
    <submittedName>
        <fullName evidence="1">Uncharacterized protein</fullName>
    </submittedName>
</protein>
<dbReference type="EMBL" id="KQ253250">
    <property type="protein sequence ID" value="KNC69803.1"/>
    <property type="molecule type" value="Genomic_DNA"/>
</dbReference>
<keyword evidence="2" id="KW-1185">Reference proteome</keyword>